<reference evidence="2" key="2">
    <citation type="journal article" date="2017" name="J. Anim. Genet.">
        <title>Multiple reference genome sequences of hot pepper reveal the massive evolution of plant disease resistance genes by retroduplication.</title>
        <authorList>
            <person name="Kim S."/>
            <person name="Park J."/>
            <person name="Yeom S.-I."/>
            <person name="Kim Y.-M."/>
            <person name="Seo E."/>
            <person name="Kim K.-T."/>
            <person name="Kim M.-S."/>
            <person name="Lee J.M."/>
            <person name="Cheong K."/>
            <person name="Shin H.-S."/>
            <person name="Kim S.-B."/>
            <person name="Han K."/>
            <person name="Lee J."/>
            <person name="Park M."/>
            <person name="Lee H.-A."/>
            <person name="Lee H.-Y."/>
            <person name="Lee Y."/>
            <person name="Oh S."/>
            <person name="Lee J.H."/>
            <person name="Choi E."/>
            <person name="Choi E."/>
            <person name="Lee S.E."/>
            <person name="Jeon J."/>
            <person name="Kim H."/>
            <person name="Choi G."/>
            <person name="Song H."/>
            <person name="Lee J."/>
            <person name="Lee S.-C."/>
            <person name="Kwon J.-K."/>
            <person name="Lee H.-Y."/>
            <person name="Koo N."/>
            <person name="Hong Y."/>
            <person name="Kim R.W."/>
            <person name="Kang W.-H."/>
            <person name="Huh J.H."/>
            <person name="Kang B.-C."/>
            <person name="Yang T.-J."/>
            <person name="Lee Y.-H."/>
            <person name="Bennetzen J.L."/>
            <person name="Choi D."/>
        </authorList>
    </citation>
    <scope>NUCLEOTIDE SEQUENCE [LARGE SCALE GENOMIC DNA]</scope>
    <source>
        <strain evidence="2">cv. PBC81</strain>
    </source>
</reference>
<protein>
    <submittedName>
        <fullName evidence="1">Uncharacterized protein</fullName>
    </submittedName>
</protein>
<dbReference type="OrthoDB" id="1313275at2759"/>
<evidence type="ECO:0000313" key="2">
    <source>
        <dbReference type="Proteomes" id="UP000224567"/>
    </source>
</evidence>
<sequence>MDIIGLTTVMHLGNSDEVPTNGDLITDVPPLNAKLSNKYANKRSHMPPAVYGGKTPTKTTYVSKRLSKDKSESSSRDYCWKRVKVHFDDAKGISLPRVEIHDDIDNPFRTISALVKEVEELLHDFFDLVTSYKQARSMLHDMNEEITREELLYVAGKRLTYAMLEENEKVKASSSIRQSLQNIKKKIKEFCIKAQALECLLEKSKNIAKKAKLESSIVAKEFDASFDADLSNGVDPKKERLEDMHQDLINYKLCLD</sequence>
<reference evidence="1 2" key="1">
    <citation type="journal article" date="2017" name="Genome Biol.">
        <title>New reference genome sequences of hot pepper reveal the massive evolution of plant disease-resistance genes by retroduplication.</title>
        <authorList>
            <person name="Kim S."/>
            <person name="Park J."/>
            <person name="Yeom S.I."/>
            <person name="Kim Y.M."/>
            <person name="Seo E."/>
            <person name="Kim K.T."/>
            <person name="Kim M.S."/>
            <person name="Lee J.M."/>
            <person name="Cheong K."/>
            <person name="Shin H.S."/>
            <person name="Kim S.B."/>
            <person name="Han K."/>
            <person name="Lee J."/>
            <person name="Park M."/>
            <person name="Lee H.A."/>
            <person name="Lee H.Y."/>
            <person name="Lee Y."/>
            <person name="Oh S."/>
            <person name="Lee J.H."/>
            <person name="Choi E."/>
            <person name="Choi E."/>
            <person name="Lee S.E."/>
            <person name="Jeon J."/>
            <person name="Kim H."/>
            <person name="Choi G."/>
            <person name="Song H."/>
            <person name="Lee J."/>
            <person name="Lee S.C."/>
            <person name="Kwon J.K."/>
            <person name="Lee H.Y."/>
            <person name="Koo N."/>
            <person name="Hong Y."/>
            <person name="Kim R.W."/>
            <person name="Kang W.H."/>
            <person name="Huh J.H."/>
            <person name="Kang B.C."/>
            <person name="Yang T.J."/>
            <person name="Lee Y.H."/>
            <person name="Bennetzen J.L."/>
            <person name="Choi D."/>
        </authorList>
    </citation>
    <scope>NUCLEOTIDE SEQUENCE [LARGE SCALE GENOMIC DNA]</scope>
    <source>
        <strain evidence="2">cv. PBC81</strain>
    </source>
</reference>
<proteinExistence type="predicted"/>
<organism evidence="1 2">
    <name type="scientific">Capsicum baccatum</name>
    <name type="common">Peruvian pepper</name>
    <dbReference type="NCBI Taxonomy" id="33114"/>
    <lineage>
        <taxon>Eukaryota</taxon>
        <taxon>Viridiplantae</taxon>
        <taxon>Streptophyta</taxon>
        <taxon>Embryophyta</taxon>
        <taxon>Tracheophyta</taxon>
        <taxon>Spermatophyta</taxon>
        <taxon>Magnoliopsida</taxon>
        <taxon>eudicotyledons</taxon>
        <taxon>Gunneridae</taxon>
        <taxon>Pentapetalae</taxon>
        <taxon>asterids</taxon>
        <taxon>lamiids</taxon>
        <taxon>Solanales</taxon>
        <taxon>Solanaceae</taxon>
        <taxon>Solanoideae</taxon>
        <taxon>Capsiceae</taxon>
        <taxon>Capsicum</taxon>
    </lineage>
</organism>
<dbReference type="EMBL" id="MLFT02006775">
    <property type="protein sequence ID" value="PHT24747.1"/>
    <property type="molecule type" value="Genomic_DNA"/>
</dbReference>
<gene>
    <name evidence="1" type="ORF">CQW23_35579</name>
</gene>
<evidence type="ECO:0000313" key="1">
    <source>
        <dbReference type="EMBL" id="PHT24747.1"/>
    </source>
</evidence>
<keyword evidence="2" id="KW-1185">Reference proteome</keyword>
<accession>A0A2G2UVM7</accession>
<dbReference type="Proteomes" id="UP000224567">
    <property type="component" value="Unassembled WGS sequence"/>
</dbReference>
<comment type="caution">
    <text evidence="1">The sequence shown here is derived from an EMBL/GenBank/DDBJ whole genome shotgun (WGS) entry which is preliminary data.</text>
</comment>
<dbReference type="AlphaFoldDB" id="A0A2G2UVM7"/>
<name>A0A2G2UVM7_CAPBA</name>